<keyword evidence="5" id="KW-0964">Secreted</keyword>
<dbReference type="GO" id="GO:0009421">
    <property type="term" value="C:bacterial-type flagellum filament cap"/>
    <property type="evidence" value="ECO:0007669"/>
    <property type="project" value="InterPro"/>
</dbReference>
<dbReference type="InterPro" id="IPR040026">
    <property type="entry name" value="FliD"/>
</dbReference>
<dbReference type="GO" id="GO:0005576">
    <property type="term" value="C:extracellular region"/>
    <property type="evidence" value="ECO:0007669"/>
    <property type="project" value="UniProtKB-SubCell"/>
</dbReference>
<feature type="domain" description="Flagellar hook-associated protein 2 N-terminal" evidence="6">
    <location>
        <begin position="13"/>
        <end position="111"/>
    </location>
</feature>
<dbReference type="RefSeq" id="WP_164450345.1">
    <property type="nucleotide sequence ID" value="NZ_JAAIJQ010000001.1"/>
</dbReference>
<dbReference type="InterPro" id="IPR010810">
    <property type="entry name" value="Flagellin_hook_IN_motif"/>
</dbReference>
<dbReference type="PANTHER" id="PTHR30288">
    <property type="entry name" value="FLAGELLAR CAP/ASSEMBLY PROTEIN FLID"/>
    <property type="match status" value="1"/>
</dbReference>
<protein>
    <recommendedName>
        <fullName evidence="5">Flagellar hook-associated protein 2</fullName>
        <shortName evidence="5">HAP2</shortName>
    </recommendedName>
    <alternativeName>
        <fullName evidence="5">Flagellar cap protein</fullName>
    </alternativeName>
</protein>
<dbReference type="Pfam" id="PF07195">
    <property type="entry name" value="FliD_C"/>
    <property type="match status" value="2"/>
</dbReference>
<organism evidence="8 9">
    <name type="scientific">Thiorhodococcus minor</name>
    <dbReference type="NCBI Taxonomy" id="57489"/>
    <lineage>
        <taxon>Bacteria</taxon>
        <taxon>Pseudomonadati</taxon>
        <taxon>Pseudomonadota</taxon>
        <taxon>Gammaproteobacteria</taxon>
        <taxon>Chromatiales</taxon>
        <taxon>Chromatiaceae</taxon>
        <taxon>Thiorhodococcus</taxon>
    </lineage>
</organism>
<accession>A0A6M0JVF2</accession>
<evidence type="ECO:0000313" key="9">
    <source>
        <dbReference type="Proteomes" id="UP000483379"/>
    </source>
</evidence>
<keyword evidence="4 5" id="KW-0975">Bacterial flagellum</keyword>
<comment type="subunit">
    <text evidence="2 5">Homopentamer.</text>
</comment>
<evidence type="ECO:0000256" key="3">
    <source>
        <dbReference type="ARBA" id="ARBA00023054"/>
    </source>
</evidence>
<dbReference type="Proteomes" id="UP000483379">
    <property type="component" value="Unassembled WGS sequence"/>
</dbReference>
<evidence type="ECO:0000259" key="7">
    <source>
        <dbReference type="Pfam" id="PF07195"/>
    </source>
</evidence>
<evidence type="ECO:0000256" key="5">
    <source>
        <dbReference type="RuleBase" id="RU362066"/>
    </source>
</evidence>
<comment type="similarity">
    <text evidence="1 5">Belongs to the FliD family.</text>
</comment>
<evidence type="ECO:0000259" key="6">
    <source>
        <dbReference type="Pfam" id="PF02465"/>
    </source>
</evidence>
<dbReference type="PANTHER" id="PTHR30288:SF0">
    <property type="entry name" value="FLAGELLAR HOOK-ASSOCIATED PROTEIN 2"/>
    <property type="match status" value="1"/>
</dbReference>
<reference evidence="8 9" key="1">
    <citation type="submission" date="2020-02" db="EMBL/GenBank/DDBJ databases">
        <title>Genome sequences of Thiorhodococcus mannitoliphagus and Thiorhodococcus minor, purple sulfur photosynthetic bacteria in the gammaproteobacterial family, Chromatiaceae.</title>
        <authorList>
            <person name="Aviles F.A."/>
            <person name="Meyer T.E."/>
            <person name="Kyndt J.A."/>
        </authorList>
    </citation>
    <scope>NUCLEOTIDE SEQUENCE [LARGE SCALE GENOMIC DNA]</scope>
    <source>
        <strain evidence="8 9">DSM 11518</strain>
    </source>
</reference>
<dbReference type="InterPro" id="IPR003481">
    <property type="entry name" value="FliD_N"/>
</dbReference>
<keyword evidence="8" id="KW-0282">Flagellum</keyword>
<comment type="function">
    <text evidence="5">Required for morphogenesis and for the elongation of the flagellar filament by facilitating polymerization of the flagellin monomers at the tip of growing filament. Forms a capping structure, which prevents flagellin subunits (transported through the central channel of the flagellum) from leaking out without polymerization at the distal end.</text>
</comment>
<comment type="caution">
    <text evidence="8">The sequence shown here is derived from an EMBL/GenBank/DDBJ whole genome shotgun (WGS) entry which is preliminary data.</text>
</comment>
<keyword evidence="8" id="KW-0969">Cilium</keyword>
<feature type="coiled-coil region" evidence="5">
    <location>
        <begin position="746"/>
        <end position="773"/>
    </location>
</feature>
<keyword evidence="3 5" id="KW-0175">Coiled coil</keyword>
<feature type="domain" description="Flagellar hook-associated protein 2 C-terminal" evidence="7">
    <location>
        <begin position="245"/>
        <end position="419"/>
    </location>
</feature>
<evidence type="ECO:0000256" key="1">
    <source>
        <dbReference type="ARBA" id="ARBA00009764"/>
    </source>
</evidence>
<keyword evidence="8" id="KW-0966">Cell projection</keyword>
<evidence type="ECO:0000256" key="2">
    <source>
        <dbReference type="ARBA" id="ARBA00011255"/>
    </source>
</evidence>
<evidence type="ECO:0000313" key="8">
    <source>
        <dbReference type="EMBL" id="NEV60297.1"/>
    </source>
</evidence>
<dbReference type="GO" id="GO:0009424">
    <property type="term" value="C:bacterial-type flagellum hook"/>
    <property type="evidence" value="ECO:0007669"/>
    <property type="project" value="UniProtKB-UniRule"/>
</dbReference>
<feature type="domain" description="Flagellar hook-associated protein 2 C-terminal" evidence="7">
    <location>
        <begin position="721"/>
        <end position="790"/>
    </location>
</feature>
<dbReference type="EMBL" id="JAAIJQ010000001">
    <property type="protein sequence ID" value="NEV60297.1"/>
    <property type="molecule type" value="Genomic_DNA"/>
</dbReference>
<comment type="subcellular location">
    <subcellularLocation>
        <location evidence="5">Secreted</location>
    </subcellularLocation>
    <subcellularLocation>
        <location evidence="5">Bacterial flagellum</location>
    </subcellularLocation>
</comment>
<sequence>MANNIISSLGAGSGIDITSLVSQLVEVERAPQELTLDTRQEKLEAQISGYGQLSSALDELKGSISALANNDLFNARSVTVPSSEAITADSVAPGAQTGSYKIEVLEVASAQSLAMTAAAQSEPDSELGKSGQMTIRFGAWTYDDDGDPDTTDAPLSFSVNGDRAALTLDIESSDSLESIAEKINGQGAGVQASVLQVDGQYQLMLTSPSGESNALEITIGDGAVGLEDFAFNAGNYANVTETQQARDAELKVNGLKVTRDSNTLDDVVSGFQFTLNKAAPGESFSFSITADKSAAEAAIRGFVETYNGFQEAASKLVGYSRDEDNNLVRGELAGDSTARTMINRLREAIGSAVPGVESGFTALTNVGIRTERDGALSISEDELTDALSNNFALFESLFATQSSTTNSAAKVNQGSFASRAVSGTYEASVTRNPTHGEVAASALSHDFAAPLDTSGGGYSFKIQVDGVTSNLIELTDSYASAEELRADLQARINGDDNLKAAGVGVEVGYDVATQRLSFQSREYGSISQVAFTETGANMGMLGLEPTQALIVGTAVTQAAFESSTDTFTTPLDAAAGDYGFKISVDGVESGSINLSGTYSTAEELRADIEAMVNADSELVAAGVGVTVGYDADSDQFSITSLSGGASSEVSFTETGDDMAELGISEAMTGTRGVDVAGSIDGIEAFGVGNVLLPDLDSSAYGLNISVKEGAAAHGDFQFSFSRGFAGELSKLIDDFLSSSGAIAMREDSIQTQLDKLDEDRDKLDTRMEMLNSRLLVQFTAMENIVNSLQSTGDQLEGLSERLPFTASS</sequence>
<dbReference type="AlphaFoldDB" id="A0A6M0JVF2"/>
<evidence type="ECO:0000256" key="4">
    <source>
        <dbReference type="ARBA" id="ARBA00023143"/>
    </source>
</evidence>
<dbReference type="GO" id="GO:0071973">
    <property type="term" value="P:bacterial-type flagellum-dependent cell motility"/>
    <property type="evidence" value="ECO:0007669"/>
    <property type="project" value="TreeGrafter"/>
</dbReference>
<dbReference type="Pfam" id="PF07196">
    <property type="entry name" value="Flagellin_IN"/>
    <property type="match status" value="1"/>
</dbReference>
<gene>
    <name evidence="8" type="primary">fliD</name>
    <name evidence="8" type="ORF">G3446_00015</name>
</gene>
<name>A0A6M0JVF2_9GAMM</name>
<dbReference type="InterPro" id="IPR010809">
    <property type="entry name" value="FliD_C"/>
</dbReference>
<keyword evidence="9" id="KW-1185">Reference proteome</keyword>
<dbReference type="GO" id="GO:0007155">
    <property type="term" value="P:cell adhesion"/>
    <property type="evidence" value="ECO:0007669"/>
    <property type="project" value="InterPro"/>
</dbReference>
<dbReference type="Pfam" id="PF02465">
    <property type="entry name" value="FliD_N"/>
    <property type="match status" value="1"/>
</dbReference>
<proteinExistence type="inferred from homology"/>